<proteinExistence type="predicted"/>
<sequence length="62" mass="7038">MTRGMGSLGHYFAYSPRSRDICCIAIRGSEEHGHLYSRKLDCGVHPSHFHGSARMHTRPIKK</sequence>
<reference evidence="1" key="1">
    <citation type="submission" date="2018-02" db="EMBL/GenBank/DDBJ databases">
        <title>Rhizophora mucronata_Transcriptome.</title>
        <authorList>
            <person name="Meera S.P."/>
            <person name="Sreeshan A."/>
            <person name="Augustine A."/>
        </authorList>
    </citation>
    <scope>NUCLEOTIDE SEQUENCE</scope>
    <source>
        <tissue evidence="1">Leaf</tissue>
    </source>
</reference>
<protein>
    <submittedName>
        <fullName evidence="1">Uncharacterized protein</fullName>
    </submittedName>
</protein>
<name>A0A2P2PIH1_RHIMU</name>
<dbReference type="AlphaFoldDB" id="A0A2P2PIH1"/>
<accession>A0A2P2PIH1</accession>
<organism evidence="1">
    <name type="scientific">Rhizophora mucronata</name>
    <name type="common">Asiatic mangrove</name>
    <dbReference type="NCBI Taxonomy" id="61149"/>
    <lineage>
        <taxon>Eukaryota</taxon>
        <taxon>Viridiplantae</taxon>
        <taxon>Streptophyta</taxon>
        <taxon>Embryophyta</taxon>
        <taxon>Tracheophyta</taxon>
        <taxon>Spermatophyta</taxon>
        <taxon>Magnoliopsida</taxon>
        <taxon>eudicotyledons</taxon>
        <taxon>Gunneridae</taxon>
        <taxon>Pentapetalae</taxon>
        <taxon>rosids</taxon>
        <taxon>fabids</taxon>
        <taxon>Malpighiales</taxon>
        <taxon>Rhizophoraceae</taxon>
        <taxon>Rhizophora</taxon>
    </lineage>
</organism>
<dbReference type="EMBL" id="GGEC01074008">
    <property type="protein sequence ID" value="MBX54492.1"/>
    <property type="molecule type" value="Transcribed_RNA"/>
</dbReference>
<evidence type="ECO:0000313" key="1">
    <source>
        <dbReference type="EMBL" id="MBX54492.1"/>
    </source>
</evidence>